<accession>A0A3N6M691</accession>
<sequence length="103" mass="11168">MRARSNSEDRTVGATRTDRNERDGNLVVPVTVVGAVGDIVVFPAETACKTSNAPDSEKFYCTTSIASCLPGIVHSSGFTVAISSKVKYPVREHRRDSVDRYCS</sequence>
<dbReference type="AlphaFoldDB" id="A0A3N6M691"/>
<proteinExistence type="predicted"/>
<evidence type="ECO:0000313" key="2">
    <source>
        <dbReference type="EMBL" id="RQG91570.1"/>
    </source>
</evidence>
<evidence type="ECO:0000313" key="3">
    <source>
        <dbReference type="Proteomes" id="UP000273828"/>
    </source>
</evidence>
<gene>
    <name evidence="2" type="ORF">EA462_06345</name>
</gene>
<organism evidence="2 3">
    <name type="scientific">Natrarchaeobius halalkaliphilus</name>
    <dbReference type="NCBI Taxonomy" id="1679091"/>
    <lineage>
        <taxon>Archaea</taxon>
        <taxon>Methanobacteriati</taxon>
        <taxon>Methanobacteriota</taxon>
        <taxon>Stenosarchaea group</taxon>
        <taxon>Halobacteria</taxon>
        <taxon>Halobacteriales</taxon>
        <taxon>Natrialbaceae</taxon>
        <taxon>Natrarchaeobius</taxon>
    </lineage>
</organism>
<comment type="caution">
    <text evidence="2">The sequence shown here is derived from an EMBL/GenBank/DDBJ whole genome shotgun (WGS) entry which is preliminary data.</text>
</comment>
<protein>
    <submittedName>
        <fullName evidence="2">Uncharacterized protein</fullName>
    </submittedName>
</protein>
<feature type="region of interest" description="Disordered" evidence="1">
    <location>
        <begin position="1"/>
        <end position="22"/>
    </location>
</feature>
<reference evidence="2 3" key="1">
    <citation type="submission" date="2018-10" db="EMBL/GenBank/DDBJ databases">
        <title>Natrarchaeobius chitinivorans gen. nov., sp. nov., and Natrarchaeobius haloalkaliphilus sp. nov., alkaliphilic, chitin-utilizing haloarchaea from hypersaline alkaline lakes.</title>
        <authorList>
            <person name="Sorokin D.Y."/>
            <person name="Elcheninov A.G."/>
            <person name="Kostrikina N.A."/>
            <person name="Bale N.J."/>
            <person name="Sinninghe Damste J.S."/>
            <person name="Khijniak T.V."/>
            <person name="Kublanov I.V."/>
            <person name="Toshchakov S.V."/>
        </authorList>
    </citation>
    <scope>NUCLEOTIDE SEQUENCE [LARGE SCALE GENOMIC DNA]</scope>
    <source>
        <strain evidence="2 3">AArcht-Sl</strain>
    </source>
</reference>
<name>A0A3N6M691_9EURY</name>
<evidence type="ECO:0000256" key="1">
    <source>
        <dbReference type="SAM" id="MobiDB-lite"/>
    </source>
</evidence>
<dbReference type="EMBL" id="REFY01000002">
    <property type="protein sequence ID" value="RQG91570.1"/>
    <property type="molecule type" value="Genomic_DNA"/>
</dbReference>
<keyword evidence="3" id="KW-1185">Reference proteome</keyword>
<dbReference type="Proteomes" id="UP000273828">
    <property type="component" value="Unassembled WGS sequence"/>
</dbReference>